<dbReference type="InterPro" id="IPR000683">
    <property type="entry name" value="Gfo/Idh/MocA-like_OxRdtase_N"/>
</dbReference>
<evidence type="ECO:0000313" key="2">
    <source>
        <dbReference type="EMBL" id="OUD10473.1"/>
    </source>
</evidence>
<reference evidence="2 3" key="1">
    <citation type="submission" date="2016-12" db="EMBL/GenBank/DDBJ databases">
        <title>The draft genome sequence of HSLHS2.</title>
        <authorList>
            <person name="Hu D."/>
            <person name="Wang L."/>
            <person name="Shao Z."/>
        </authorList>
    </citation>
    <scope>NUCLEOTIDE SEQUENCE [LARGE SCALE GENOMIC DNA]</scope>
    <source>
        <strain evidence="2">MCCC 1A06712</strain>
    </source>
</reference>
<dbReference type="PANTHER" id="PTHR43377">
    <property type="entry name" value="BILIVERDIN REDUCTASE A"/>
    <property type="match status" value="1"/>
</dbReference>
<dbReference type="SUPFAM" id="SSF51735">
    <property type="entry name" value="NAD(P)-binding Rossmann-fold domains"/>
    <property type="match status" value="1"/>
</dbReference>
<dbReference type="EMBL" id="MSPP01000001">
    <property type="protein sequence ID" value="OUD10473.1"/>
    <property type="molecule type" value="Genomic_DNA"/>
</dbReference>
<comment type="caution">
    <text evidence="2">The sequence shown here is derived from an EMBL/GenBank/DDBJ whole genome shotgun (WGS) entry which is preliminary data.</text>
</comment>
<dbReference type="Pfam" id="PF01408">
    <property type="entry name" value="GFO_IDH_MocA"/>
    <property type="match status" value="1"/>
</dbReference>
<protein>
    <recommendedName>
        <fullName evidence="1">Gfo/Idh/MocA-like oxidoreductase N-terminal domain-containing protein</fullName>
    </recommendedName>
</protein>
<dbReference type="OrthoDB" id="9793050at2"/>
<gene>
    <name evidence="2" type="ORF">BVC71_02960</name>
</gene>
<organism evidence="2 3">
    <name type="scientific">Marivivens niveibacter</name>
    <dbReference type="NCBI Taxonomy" id="1930667"/>
    <lineage>
        <taxon>Bacteria</taxon>
        <taxon>Pseudomonadati</taxon>
        <taxon>Pseudomonadota</taxon>
        <taxon>Alphaproteobacteria</taxon>
        <taxon>Rhodobacterales</taxon>
        <taxon>Paracoccaceae</taxon>
        <taxon>Marivivens group</taxon>
        <taxon>Marivivens</taxon>
    </lineage>
</organism>
<dbReference type="Gene3D" id="3.30.360.10">
    <property type="entry name" value="Dihydrodipicolinate Reductase, domain 2"/>
    <property type="match status" value="1"/>
</dbReference>
<evidence type="ECO:0000259" key="1">
    <source>
        <dbReference type="Pfam" id="PF01408"/>
    </source>
</evidence>
<evidence type="ECO:0000313" key="3">
    <source>
        <dbReference type="Proteomes" id="UP000194664"/>
    </source>
</evidence>
<proteinExistence type="predicted"/>
<dbReference type="PANTHER" id="PTHR43377:SF1">
    <property type="entry name" value="BILIVERDIN REDUCTASE A"/>
    <property type="match status" value="1"/>
</dbReference>
<dbReference type="AlphaFoldDB" id="A0A251X2T1"/>
<dbReference type="Gene3D" id="3.40.50.720">
    <property type="entry name" value="NAD(P)-binding Rossmann-like Domain"/>
    <property type="match status" value="1"/>
</dbReference>
<feature type="domain" description="Gfo/Idh/MocA-like oxidoreductase N-terminal" evidence="1">
    <location>
        <begin position="2"/>
        <end position="119"/>
    </location>
</feature>
<accession>A0A251X2T1</accession>
<dbReference type="InterPro" id="IPR051450">
    <property type="entry name" value="Gfo/Idh/MocA_Oxidoreductases"/>
</dbReference>
<dbReference type="InterPro" id="IPR036291">
    <property type="entry name" value="NAD(P)-bd_dom_sf"/>
</dbReference>
<dbReference type="GO" id="GO:0000166">
    <property type="term" value="F:nucleotide binding"/>
    <property type="evidence" value="ECO:0007669"/>
    <property type="project" value="InterPro"/>
</dbReference>
<name>A0A251X2T1_9RHOB</name>
<dbReference type="Proteomes" id="UP000194664">
    <property type="component" value="Unassembled WGS sequence"/>
</dbReference>
<sequence length="311" mass="33955">MKIWLVGAGPMAGFHAEVLRDLDHEVTIIATSKTRAAPMAEKFGMKFSDHGLSGALEQVGPPDAAVVALPVDMLAQAALELLNGGVKKILLEKPGGLNENELANVSDLAREKGADVYIAYNRRFLSSTIEAKKRIEAAGGALSVAFEFCENAPRIEELPTPANIKEKWLIANSTHVIDMAFYLCGFPIDLQTKTVGALSWHPSGAYFSGQGVTDQQTAFSYNADWRGPGRWGIEIVLPEERVVLRPIEQLQVMPKGKFQTEVVEIDDELDTKYKPGLYLQMQAFLTDGAGLVTAQDQCDAIANVYNKIANY</sequence>
<keyword evidence="3" id="KW-1185">Reference proteome</keyword>
<dbReference type="RefSeq" id="WP_086450126.1">
    <property type="nucleotide sequence ID" value="NZ_MSPP01000001.1"/>
</dbReference>